<dbReference type="EMBL" id="MU003504">
    <property type="protein sequence ID" value="KAF2471650.1"/>
    <property type="molecule type" value="Genomic_DNA"/>
</dbReference>
<protein>
    <submittedName>
        <fullName evidence="1">Uncharacterized protein</fullName>
    </submittedName>
</protein>
<comment type="caution">
    <text evidence="1">The sequence shown here is derived from an EMBL/GenBank/DDBJ whole genome shotgun (WGS) entry which is preliminary data.</text>
</comment>
<name>A0ACB6R002_9PLEO</name>
<keyword evidence="2" id="KW-1185">Reference proteome</keyword>
<organism evidence="1 2">
    <name type="scientific">Lindgomyces ingoldianus</name>
    <dbReference type="NCBI Taxonomy" id="673940"/>
    <lineage>
        <taxon>Eukaryota</taxon>
        <taxon>Fungi</taxon>
        <taxon>Dikarya</taxon>
        <taxon>Ascomycota</taxon>
        <taxon>Pezizomycotina</taxon>
        <taxon>Dothideomycetes</taxon>
        <taxon>Pleosporomycetidae</taxon>
        <taxon>Pleosporales</taxon>
        <taxon>Lindgomycetaceae</taxon>
        <taxon>Lindgomyces</taxon>
    </lineage>
</organism>
<evidence type="ECO:0000313" key="1">
    <source>
        <dbReference type="EMBL" id="KAF2471650.1"/>
    </source>
</evidence>
<accession>A0ACB6R002</accession>
<reference evidence="1" key="1">
    <citation type="journal article" date="2020" name="Stud. Mycol.">
        <title>101 Dothideomycetes genomes: a test case for predicting lifestyles and emergence of pathogens.</title>
        <authorList>
            <person name="Haridas S."/>
            <person name="Albert R."/>
            <person name="Binder M."/>
            <person name="Bloem J."/>
            <person name="Labutti K."/>
            <person name="Salamov A."/>
            <person name="Andreopoulos B."/>
            <person name="Baker S."/>
            <person name="Barry K."/>
            <person name="Bills G."/>
            <person name="Bluhm B."/>
            <person name="Cannon C."/>
            <person name="Castanera R."/>
            <person name="Culley D."/>
            <person name="Daum C."/>
            <person name="Ezra D."/>
            <person name="Gonzalez J."/>
            <person name="Henrissat B."/>
            <person name="Kuo A."/>
            <person name="Liang C."/>
            <person name="Lipzen A."/>
            <person name="Lutzoni F."/>
            <person name="Magnuson J."/>
            <person name="Mondo S."/>
            <person name="Nolan M."/>
            <person name="Ohm R."/>
            <person name="Pangilinan J."/>
            <person name="Park H.-J."/>
            <person name="Ramirez L."/>
            <person name="Alfaro M."/>
            <person name="Sun H."/>
            <person name="Tritt A."/>
            <person name="Yoshinaga Y."/>
            <person name="Zwiers L.-H."/>
            <person name="Turgeon B."/>
            <person name="Goodwin S."/>
            <person name="Spatafora J."/>
            <person name="Crous P."/>
            <person name="Grigoriev I."/>
        </authorList>
    </citation>
    <scope>NUCLEOTIDE SEQUENCE</scope>
    <source>
        <strain evidence="1">ATCC 200398</strain>
    </source>
</reference>
<dbReference type="Proteomes" id="UP000799755">
    <property type="component" value="Unassembled WGS sequence"/>
</dbReference>
<proteinExistence type="predicted"/>
<gene>
    <name evidence="1" type="ORF">BDR25DRAFT_22099</name>
</gene>
<evidence type="ECO:0000313" key="2">
    <source>
        <dbReference type="Proteomes" id="UP000799755"/>
    </source>
</evidence>
<sequence length="152" mass="16681">MNVDRVALRGHAVDLCSVTKLLWGVRRGTTTTAGVKGAGRGWRVRRNRGGRGRVVRRVKGQGGQRSLCGQGVHSVVCVGRAKKSRGCPRTCTLILIGQAEPRLDFVAVILTITLCYRFSAYSSARLIIFCLYLACQIVALGAKRFRITQKLH</sequence>